<dbReference type="PROSITE" id="PS50240">
    <property type="entry name" value="TRYPSIN_DOM"/>
    <property type="match status" value="1"/>
</dbReference>
<dbReference type="OMA" id="WPPTTKP"/>
<dbReference type="PANTHER" id="PTHR24252">
    <property type="entry name" value="ACROSIN-RELATED"/>
    <property type="match status" value="1"/>
</dbReference>
<dbReference type="Gene3D" id="2.40.10.10">
    <property type="entry name" value="Trypsin-like serine proteases"/>
    <property type="match status" value="2"/>
</dbReference>
<reference evidence="5" key="1">
    <citation type="submission" date="2022-12" db="EMBL/GenBank/DDBJ databases">
        <title>Genome assemblies of Blomia tropicalis.</title>
        <authorList>
            <person name="Cui Y."/>
        </authorList>
    </citation>
    <scope>NUCLEOTIDE SEQUENCE</scope>
    <source>
        <tissue evidence="5">Adult mites</tissue>
    </source>
</reference>
<dbReference type="AlphaFoldDB" id="A0A9Q0M2G4"/>
<feature type="domain" description="Peptidase S1" evidence="4">
    <location>
        <begin position="40"/>
        <end position="443"/>
    </location>
</feature>
<evidence type="ECO:0000259" key="4">
    <source>
        <dbReference type="PROSITE" id="PS50240"/>
    </source>
</evidence>
<accession>A0A9Q0M2G4</accession>
<feature type="compositionally biased region" description="Pro residues" evidence="2">
    <location>
        <begin position="175"/>
        <end position="195"/>
    </location>
</feature>
<dbReference type="PRINTS" id="PR00722">
    <property type="entry name" value="CHYMOTRYPSIN"/>
</dbReference>
<feature type="compositionally biased region" description="Pro residues" evidence="2">
    <location>
        <begin position="146"/>
        <end position="157"/>
    </location>
</feature>
<feature type="compositionally biased region" description="Pro residues" evidence="2">
    <location>
        <begin position="229"/>
        <end position="261"/>
    </location>
</feature>
<organism evidence="5 6">
    <name type="scientific">Blomia tropicalis</name>
    <name type="common">Mite</name>
    <dbReference type="NCBI Taxonomy" id="40697"/>
    <lineage>
        <taxon>Eukaryota</taxon>
        <taxon>Metazoa</taxon>
        <taxon>Ecdysozoa</taxon>
        <taxon>Arthropoda</taxon>
        <taxon>Chelicerata</taxon>
        <taxon>Arachnida</taxon>
        <taxon>Acari</taxon>
        <taxon>Acariformes</taxon>
        <taxon>Sarcoptiformes</taxon>
        <taxon>Astigmata</taxon>
        <taxon>Glycyphagoidea</taxon>
        <taxon>Echimyopodidae</taxon>
        <taxon>Blomia</taxon>
    </lineage>
</organism>
<dbReference type="InterPro" id="IPR009003">
    <property type="entry name" value="Peptidase_S1_PA"/>
</dbReference>
<evidence type="ECO:0000313" key="5">
    <source>
        <dbReference type="EMBL" id="KAJ6217981.1"/>
    </source>
</evidence>
<keyword evidence="1" id="KW-1015">Disulfide bond</keyword>
<dbReference type="GO" id="GO:0006508">
    <property type="term" value="P:proteolysis"/>
    <property type="evidence" value="ECO:0007669"/>
    <property type="project" value="InterPro"/>
</dbReference>
<dbReference type="SMART" id="SM00020">
    <property type="entry name" value="Tryp_SPc"/>
    <property type="match status" value="1"/>
</dbReference>
<sequence>MAHPSISLLLLLILALNIQRYFALECGEYSSPNNILQTRIVNGELATLGEFPWQVSIQRVARLKVQGVNGQDNKVGNNSLLEPLEEEILDNSLWGRFLWKLLASEQNVTLNQIANWPPPIPPIPTHPPNHTVPPIPTHPPNHRAPTHPPLPPLPTFPPGIGVGNPSPGQESPAHQPWPPSHPIPPGQFPPRPTFPPSHKKPGQYPPIPTLPPHPSSTFPPTQSTSIPLPTFPPRPAPNPSPRPLPTFPPTSSPSQPKPRPRPPMDNRKWQHFCGGSIIDNQWILTAAHCVESLKHTYISGMIRIVAGSVDWRNIDQQNGQIISVDRLYVHEGWSQQTGQNDVALLHLETPIEYVQQTDGKVIVNKVCLSRLMNQEHSGMATSSGWGFLSKDQRTTPDLMRRVDLPVVDHNTCRNAFARVIGVTQLQVCAGQAPRGNCMVSNCK</sequence>
<name>A0A9Q0M2G4_BLOTA</name>
<feature type="compositionally biased region" description="Low complexity" evidence="2">
    <location>
        <begin position="215"/>
        <end position="228"/>
    </location>
</feature>
<dbReference type="InterPro" id="IPR001314">
    <property type="entry name" value="Peptidase_S1A"/>
</dbReference>
<keyword evidence="3" id="KW-0732">Signal</keyword>
<evidence type="ECO:0000256" key="3">
    <source>
        <dbReference type="SAM" id="SignalP"/>
    </source>
</evidence>
<feature type="region of interest" description="Disordered" evidence="2">
    <location>
        <begin position="121"/>
        <end position="268"/>
    </location>
</feature>
<feature type="chain" id="PRO_5040112582" description="Peptidase S1 domain-containing protein" evidence="3">
    <location>
        <begin position="24"/>
        <end position="443"/>
    </location>
</feature>
<gene>
    <name evidence="5" type="ORF">RDWZM_009138</name>
</gene>
<feature type="compositionally biased region" description="Pro residues" evidence="2">
    <location>
        <begin position="203"/>
        <end position="214"/>
    </location>
</feature>
<feature type="compositionally biased region" description="Pro residues" evidence="2">
    <location>
        <begin position="121"/>
        <end position="139"/>
    </location>
</feature>
<dbReference type="CDD" id="cd00190">
    <property type="entry name" value="Tryp_SPc"/>
    <property type="match status" value="1"/>
</dbReference>
<evidence type="ECO:0000256" key="2">
    <source>
        <dbReference type="SAM" id="MobiDB-lite"/>
    </source>
</evidence>
<dbReference type="PROSITE" id="PS00134">
    <property type="entry name" value="TRYPSIN_HIS"/>
    <property type="match status" value="1"/>
</dbReference>
<dbReference type="PANTHER" id="PTHR24252:SF18">
    <property type="entry name" value="OVOCHYMASE 1"/>
    <property type="match status" value="1"/>
</dbReference>
<dbReference type="InterPro" id="IPR018114">
    <property type="entry name" value="TRYPSIN_HIS"/>
</dbReference>
<dbReference type="Proteomes" id="UP001142055">
    <property type="component" value="Chromosome 3"/>
</dbReference>
<dbReference type="EMBL" id="JAPWDV010000003">
    <property type="protein sequence ID" value="KAJ6217981.1"/>
    <property type="molecule type" value="Genomic_DNA"/>
</dbReference>
<keyword evidence="6" id="KW-1185">Reference proteome</keyword>
<proteinExistence type="predicted"/>
<dbReference type="InterPro" id="IPR001254">
    <property type="entry name" value="Trypsin_dom"/>
</dbReference>
<dbReference type="SUPFAM" id="SSF50494">
    <property type="entry name" value="Trypsin-like serine proteases"/>
    <property type="match status" value="2"/>
</dbReference>
<evidence type="ECO:0000313" key="6">
    <source>
        <dbReference type="Proteomes" id="UP001142055"/>
    </source>
</evidence>
<feature type="signal peptide" evidence="3">
    <location>
        <begin position="1"/>
        <end position="23"/>
    </location>
</feature>
<comment type="caution">
    <text evidence="5">The sequence shown here is derived from an EMBL/GenBank/DDBJ whole genome shotgun (WGS) entry which is preliminary data.</text>
</comment>
<dbReference type="Pfam" id="PF00089">
    <property type="entry name" value="Trypsin"/>
    <property type="match status" value="1"/>
</dbReference>
<dbReference type="FunFam" id="2.40.10.10:FF:000068">
    <property type="entry name" value="transmembrane protease serine 2"/>
    <property type="match status" value="1"/>
</dbReference>
<dbReference type="InterPro" id="IPR043504">
    <property type="entry name" value="Peptidase_S1_PA_chymotrypsin"/>
</dbReference>
<dbReference type="GO" id="GO:0004252">
    <property type="term" value="F:serine-type endopeptidase activity"/>
    <property type="evidence" value="ECO:0007669"/>
    <property type="project" value="InterPro"/>
</dbReference>
<protein>
    <recommendedName>
        <fullName evidence="4">Peptidase S1 domain-containing protein</fullName>
    </recommendedName>
</protein>
<evidence type="ECO:0000256" key="1">
    <source>
        <dbReference type="ARBA" id="ARBA00023157"/>
    </source>
</evidence>